<name>A0A8B6BMM5_MYTGA</name>
<gene>
    <name evidence="1" type="ORF">MGAL_10B070187</name>
</gene>
<keyword evidence="2" id="KW-1185">Reference proteome</keyword>
<proteinExistence type="predicted"/>
<dbReference type="Proteomes" id="UP000596742">
    <property type="component" value="Unassembled WGS sequence"/>
</dbReference>
<accession>A0A8B6BMM5</accession>
<dbReference type="AlphaFoldDB" id="A0A8B6BMM5"/>
<sequence length="109" mass="12462">MEILEFSPDIVVLQKGGNDLDNKPFDVRKVVSFINILQQTDGVKKVVVCEIFGRRRLALPTHVYHYGKQYIDHNFESIDISKQLKKVRVGEEVMFGEEVVVGEEVVSNN</sequence>
<comment type="caution">
    <text evidence="1">The sequence shown here is derived from an EMBL/GenBank/DDBJ whole genome shotgun (WGS) entry which is preliminary data.</text>
</comment>
<protein>
    <submittedName>
        <fullName evidence="1">Uncharacterized protein</fullName>
    </submittedName>
</protein>
<evidence type="ECO:0000313" key="2">
    <source>
        <dbReference type="Proteomes" id="UP000596742"/>
    </source>
</evidence>
<dbReference type="EMBL" id="UYJE01000381">
    <property type="protein sequence ID" value="VDH92769.1"/>
    <property type="molecule type" value="Genomic_DNA"/>
</dbReference>
<organism evidence="1 2">
    <name type="scientific">Mytilus galloprovincialis</name>
    <name type="common">Mediterranean mussel</name>
    <dbReference type="NCBI Taxonomy" id="29158"/>
    <lineage>
        <taxon>Eukaryota</taxon>
        <taxon>Metazoa</taxon>
        <taxon>Spiralia</taxon>
        <taxon>Lophotrochozoa</taxon>
        <taxon>Mollusca</taxon>
        <taxon>Bivalvia</taxon>
        <taxon>Autobranchia</taxon>
        <taxon>Pteriomorphia</taxon>
        <taxon>Mytilida</taxon>
        <taxon>Mytiloidea</taxon>
        <taxon>Mytilidae</taxon>
        <taxon>Mytilinae</taxon>
        <taxon>Mytilus</taxon>
    </lineage>
</organism>
<evidence type="ECO:0000313" key="1">
    <source>
        <dbReference type="EMBL" id="VDH92769.1"/>
    </source>
</evidence>
<reference evidence="1" key="1">
    <citation type="submission" date="2018-11" db="EMBL/GenBank/DDBJ databases">
        <authorList>
            <person name="Alioto T."/>
            <person name="Alioto T."/>
        </authorList>
    </citation>
    <scope>NUCLEOTIDE SEQUENCE</scope>
</reference>
<dbReference type="OrthoDB" id="6109323at2759"/>